<dbReference type="InterPro" id="IPR017441">
    <property type="entry name" value="Protein_kinase_ATP_BS"/>
</dbReference>
<dbReference type="PROSITE" id="PS00107">
    <property type="entry name" value="PROTEIN_KINASE_ATP"/>
    <property type="match status" value="1"/>
</dbReference>
<feature type="region of interest" description="Disordered" evidence="4">
    <location>
        <begin position="20"/>
        <end position="226"/>
    </location>
</feature>
<organism evidence="6 7">
    <name type="scientific">Talaromyces rugulosus</name>
    <name type="common">Penicillium rugulosum</name>
    <dbReference type="NCBI Taxonomy" id="121627"/>
    <lineage>
        <taxon>Eukaryota</taxon>
        <taxon>Fungi</taxon>
        <taxon>Dikarya</taxon>
        <taxon>Ascomycota</taxon>
        <taxon>Pezizomycotina</taxon>
        <taxon>Eurotiomycetes</taxon>
        <taxon>Eurotiomycetidae</taxon>
        <taxon>Eurotiales</taxon>
        <taxon>Trichocomaceae</taxon>
        <taxon>Talaromyces</taxon>
        <taxon>Talaromyces sect. Islandici</taxon>
    </lineage>
</organism>
<evidence type="ECO:0000256" key="3">
    <source>
        <dbReference type="PROSITE-ProRule" id="PRU10141"/>
    </source>
</evidence>
<dbReference type="PROSITE" id="PS00108">
    <property type="entry name" value="PROTEIN_KINASE_ST"/>
    <property type="match status" value="1"/>
</dbReference>
<dbReference type="Pfam" id="PF00069">
    <property type="entry name" value="Pkinase"/>
    <property type="match status" value="1"/>
</dbReference>
<dbReference type="GO" id="GO:0004674">
    <property type="term" value="F:protein serine/threonine kinase activity"/>
    <property type="evidence" value="ECO:0007669"/>
    <property type="project" value="TreeGrafter"/>
</dbReference>
<feature type="domain" description="Protein kinase" evidence="5">
    <location>
        <begin position="329"/>
        <end position="632"/>
    </location>
</feature>
<feature type="compositionally biased region" description="Basic and acidic residues" evidence="4">
    <location>
        <begin position="99"/>
        <end position="126"/>
    </location>
</feature>
<dbReference type="EMBL" id="CP055903">
    <property type="protein sequence ID" value="QKX64183.1"/>
    <property type="molecule type" value="Genomic_DNA"/>
</dbReference>
<protein>
    <recommendedName>
        <fullName evidence="5">Protein kinase domain-containing protein</fullName>
    </recommendedName>
</protein>
<dbReference type="Gene3D" id="1.10.510.10">
    <property type="entry name" value="Transferase(Phosphotransferase) domain 1"/>
    <property type="match status" value="1"/>
</dbReference>
<feature type="compositionally biased region" description="Polar residues" evidence="4">
    <location>
        <begin position="138"/>
        <end position="152"/>
    </location>
</feature>
<dbReference type="InterPro" id="IPR011009">
    <property type="entry name" value="Kinase-like_dom_sf"/>
</dbReference>
<dbReference type="GO" id="GO:0000226">
    <property type="term" value="P:microtubule cytoskeleton organization"/>
    <property type="evidence" value="ECO:0007669"/>
    <property type="project" value="TreeGrafter"/>
</dbReference>
<keyword evidence="2 3" id="KW-0067">ATP-binding</keyword>
<feature type="compositionally biased region" description="Basic and acidic residues" evidence="4">
    <location>
        <begin position="32"/>
        <end position="41"/>
    </location>
</feature>
<dbReference type="OrthoDB" id="4062651at2759"/>
<dbReference type="PANTHER" id="PTHR24346:SF76">
    <property type="entry name" value="NON-SPECIFIC SERINE_THREONINE PROTEIN KINASE"/>
    <property type="match status" value="1"/>
</dbReference>
<dbReference type="FunFam" id="1.10.510.10:FF:000985">
    <property type="entry name" value="Serine/threonine-protein kinase MARK2"/>
    <property type="match status" value="1"/>
</dbReference>
<dbReference type="GeneID" id="55998834"/>
<keyword evidence="1 3" id="KW-0547">Nucleotide-binding</keyword>
<feature type="compositionally biased region" description="Polar residues" evidence="4">
    <location>
        <begin position="519"/>
        <end position="528"/>
    </location>
</feature>
<dbReference type="SMART" id="SM00220">
    <property type="entry name" value="S_TKc"/>
    <property type="match status" value="1"/>
</dbReference>
<dbReference type="PANTHER" id="PTHR24346">
    <property type="entry name" value="MAP/MICROTUBULE AFFINITY-REGULATING KINASE"/>
    <property type="match status" value="1"/>
</dbReference>
<dbReference type="KEGG" id="trg:TRUGW13939_11356"/>
<evidence type="ECO:0000259" key="5">
    <source>
        <dbReference type="PROSITE" id="PS50011"/>
    </source>
</evidence>
<feature type="compositionally biased region" description="Polar residues" evidence="4">
    <location>
        <begin position="292"/>
        <end position="317"/>
    </location>
</feature>
<dbReference type="GO" id="GO:0035556">
    <property type="term" value="P:intracellular signal transduction"/>
    <property type="evidence" value="ECO:0007669"/>
    <property type="project" value="TreeGrafter"/>
</dbReference>
<dbReference type="GO" id="GO:0005737">
    <property type="term" value="C:cytoplasm"/>
    <property type="evidence" value="ECO:0007669"/>
    <property type="project" value="TreeGrafter"/>
</dbReference>
<dbReference type="InterPro" id="IPR000719">
    <property type="entry name" value="Prot_kinase_dom"/>
</dbReference>
<sequence length="650" mass="73602">MAFAERESFAGLKIDTIFTRSQSPTPVPNYRESNDKERWAKEGNSATRQWQDGEQDVMDELHTETPPMAVPRSDDHQFKSDMSYSHKPEEAFPSPFDGFLREHKSPIDHNLKDKLDTGYPDKHDISPRAFGSRDTAYDQLQSQLSNLRTMQVQDEEDHGSDGLPTKQERSRQRPFPAGTGLSFIPRRNDDQPPGLDIDRPTSLTSVSTMSPLEEVRTPSEYPREGYPKESIKDVLLSPLSSSPLVHRAASLDDPNFWPMGAPASYGNKARSYTVEPNNSWRRAMRQRSRRSTGSSAKSPASTFLSMWSSPEETMTSQPDDEGQMVGTDYVIGKQIGHGGFSTVKEAYKVEKSGNTRRLAVKIVKKLISGRSERENDQVQAEFDHEVRIWRQLNYNHILSLEAVYETDYATFCFTKFAIGGTLFDLIKVNRRGLDVNLAKKYCFELASAIRYLHQDMRVVHRDIKLENCLLDPVRSEDGSETAKLVLCDFGMAEWMTTDTNEEPLDSYDNPADRPPPQNIGPSGSSTSVAGSLEYASPELLLSSTGMVDPVVDIWAFGVVVYATVVGSRPFQNSFGPRTHSKIIKGEWDESAVLPGSSDDKNRHEILDLIRHCLEMDLNRRWTIRQILDCAWFREFSQETNEALNESTWRF</sequence>
<name>A0A7H8RHX6_TALRU</name>
<dbReference type="AlphaFoldDB" id="A0A7H8RHX6"/>
<dbReference type="GO" id="GO:0005524">
    <property type="term" value="F:ATP binding"/>
    <property type="evidence" value="ECO:0007669"/>
    <property type="project" value="UniProtKB-UniRule"/>
</dbReference>
<evidence type="ECO:0000313" key="7">
    <source>
        <dbReference type="Proteomes" id="UP000509510"/>
    </source>
</evidence>
<feature type="binding site" evidence="3">
    <location>
        <position position="365"/>
    </location>
    <ligand>
        <name>ATP</name>
        <dbReference type="ChEBI" id="CHEBI:30616"/>
    </ligand>
</feature>
<evidence type="ECO:0000313" key="6">
    <source>
        <dbReference type="EMBL" id="QKX64183.1"/>
    </source>
</evidence>
<dbReference type="PROSITE" id="PS50011">
    <property type="entry name" value="PROTEIN_KINASE_DOM"/>
    <property type="match status" value="1"/>
</dbReference>
<accession>A0A7H8RHX6</accession>
<feature type="compositionally biased region" description="Basic and acidic residues" evidence="4">
    <location>
        <begin position="72"/>
        <end position="90"/>
    </location>
</feature>
<gene>
    <name evidence="6" type="ORF">TRUGW13939_11356</name>
</gene>
<dbReference type="RefSeq" id="XP_035350357.1">
    <property type="nucleotide sequence ID" value="XM_035494464.1"/>
</dbReference>
<evidence type="ECO:0000256" key="4">
    <source>
        <dbReference type="SAM" id="MobiDB-lite"/>
    </source>
</evidence>
<feature type="compositionally biased region" description="Polar residues" evidence="4">
    <location>
        <begin position="201"/>
        <end position="210"/>
    </location>
</feature>
<reference evidence="7" key="1">
    <citation type="submission" date="2020-06" db="EMBL/GenBank/DDBJ databases">
        <title>A chromosome-scale genome assembly of Talaromyces rugulosus W13939.</title>
        <authorList>
            <person name="Wang B."/>
            <person name="Guo L."/>
            <person name="Ye K."/>
            <person name="Wang L."/>
        </authorList>
    </citation>
    <scope>NUCLEOTIDE SEQUENCE [LARGE SCALE GENOMIC DNA]</scope>
    <source>
        <strain evidence="7">W13939</strain>
    </source>
</reference>
<evidence type="ECO:0000256" key="2">
    <source>
        <dbReference type="ARBA" id="ARBA00022840"/>
    </source>
</evidence>
<feature type="region of interest" description="Disordered" evidence="4">
    <location>
        <begin position="500"/>
        <end position="528"/>
    </location>
</feature>
<feature type="region of interest" description="Disordered" evidence="4">
    <location>
        <begin position="278"/>
        <end position="322"/>
    </location>
</feature>
<dbReference type="SUPFAM" id="SSF56112">
    <property type="entry name" value="Protein kinase-like (PK-like)"/>
    <property type="match status" value="1"/>
</dbReference>
<proteinExistence type="predicted"/>
<feature type="compositionally biased region" description="Basic and acidic residues" evidence="4">
    <location>
        <begin position="213"/>
        <end position="226"/>
    </location>
</feature>
<evidence type="ECO:0000256" key="1">
    <source>
        <dbReference type="ARBA" id="ARBA00022741"/>
    </source>
</evidence>
<dbReference type="Proteomes" id="UP000509510">
    <property type="component" value="Chromosome VI"/>
</dbReference>
<keyword evidence="7" id="KW-1185">Reference proteome</keyword>
<dbReference type="InterPro" id="IPR008271">
    <property type="entry name" value="Ser/Thr_kinase_AS"/>
</dbReference>